<dbReference type="EMBL" id="BSFJ01000033">
    <property type="protein sequence ID" value="GLK73741.1"/>
    <property type="molecule type" value="Genomic_DNA"/>
</dbReference>
<protein>
    <submittedName>
        <fullName evidence="1">Uncharacterized protein</fullName>
    </submittedName>
</protein>
<accession>A0A9W6JA54</accession>
<comment type="caution">
    <text evidence="1">The sequence shown here is derived from an EMBL/GenBank/DDBJ whole genome shotgun (WGS) entry which is preliminary data.</text>
</comment>
<keyword evidence="2" id="KW-1185">Reference proteome</keyword>
<reference evidence="1" key="1">
    <citation type="journal article" date="2014" name="Int. J. Syst. Evol. Microbiol.">
        <title>Complete genome sequence of Corynebacterium casei LMG S-19264T (=DSM 44701T), isolated from a smear-ripened cheese.</title>
        <authorList>
            <consortium name="US DOE Joint Genome Institute (JGI-PGF)"/>
            <person name="Walter F."/>
            <person name="Albersmeier A."/>
            <person name="Kalinowski J."/>
            <person name="Ruckert C."/>
        </authorList>
    </citation>
    <scope>NUCLEOTIDE SEQUENCE</scope>
    <source>
        <strain evidence="1">VKM B-2484</strain>
    </source>
</reference>
<name>A0A9W6JA54_9HYPH</name>
<reference evidence="1" key="2">
    <citation type="submission" date="2023-01" db="EMBL/GenBank/DDBJ databases">
        <authorList>
            <person name="Sun Q."/>
            <person name="Evtushenko L."/>
        </authorList>
    </citation>
    <scope>NUCLEOTIDE SEQUENCE</scope>
    <source>
        <strain evidence="1">VKM B-2484</strain>
    </source>
</reference>
<proteinExistence type="predicted"/>
<sequence>MQKIPQFCLRLLKIAEKVRVAEQLDRDRGRCEPAGFYISGIMDTGEDSTCPVLSTPGKEGVGFFRNHIGKDHQI</sequence>
<evidence type="ECO:0000313" key="1">
    <source>
        <dbReference type="EMBL" id="GLK73741.1"/>
    </source>
</evidence>
<dbReference type="AlphaFoldDB" id="A0A9W6JA54"/>
<organism evidence="1 2">
    <name type="scientific">Ancylobacter dichloromethanicus</name>
    <dbReference type="NCBI Taxonomy" id="518825"/>
    <lineage>
        <taxon>Bacteria</taxon>
        <taxon>Pseudomonadati</taxon>
        <taxon>Pseudomonadota</taxon>
        <taxon>Alphaproteobacteria</taxon>
        <taxon>Hyphomicrobiales</taxon>
        <taxon>Xanthobacteraceae</taxon>
        <taxon>Ancylobacter</taxon>
    </lineage>
</organism>
<evidence type="ECO:0000313" key="2">
    <source>
        <dbReference type="Proteomes" id="UP001143370"/>
    </source>
</evidence>
<gene>
    <name evidence="1" type="ORF">GCM10017643_38590</name>
</gene>
<dbReference type="Proteomes" id="UP001143370">
    <property type="component" value="Unassembled WGS sequence"/>
</dbReference>